<reference evidence="2" key="1">
    <citation type="submission" date="2018-02" db="EMBL/GenBank/DDBJ databases">
        <authorList>
            <person name="Hausmann B."/>
        </authorList>
    </citation>
    <scope>NUCLEOTIDE SEQUENCE [LARGE SCALE GENOMIC DNA]</scope>
    <source>
        <strain evidence="2">Peat soil MAG SbA5</strain>
    </source>
</reference>
<accession>A0A2N9M5D4</accession>
<evidence type="ECO:0000313" key="1">
    <source>
        <dbReference type="EMBL" id="SPE30706.1"/>
    </source>
</evidence>
<name>A0A2N9M5D4_9BACT</name>
<dbReference type="Proteomes" id="UP000239735">
    <property type="component" value="Unassembled WGS sequence"/>
</dbReference>
<dbReference type="AlphaFoldDB" id="A0A2N9M5D4"/>
<proteinExistence type="predicted"/>
<organism evidence="1 2">
    <name type="scientific">Candidatus Sulfuritelmatomonas gaucii</name>
    <dbReference type="NCBI Taxonomy" id="2043161"/>
    <lineage>
        <taxon>Bacteria</taxon>
        <taxon>Pseudomonadati</taxon>
        <taxon>Acidobacteriota</taxon>
        <taxon>Terriglobia</taxon>
        <taxon>Terriglobales</taxon>
        <taxon>Acidobacteriaceae</taxon>
        <taxon>Candidatus Sulfuritelmatomonas</taxon>
    </lineage>
</organism>
<sequence>MNVRTSATLGCSERNTVLFCQVILANFLTLRNKGTAINGSPLVPPATRR</sequence>
<dbReference type="EMBL" id="OKRB01000141">
    <property type="protein sequence ID" value="SPE30706.1"/>
    <property type="molecule type" value="Genomic_DNA"/>
</dbReference>
<protein>
    <submittedName>
        <fullName evidence="1">Uncharacterized protein</fullName>
    </submittedName>
</protein>
<gene>
    <name evidence="1" type="ORF">SBA5_80075</name>
</gene>
<evidence type="ECO:0000313" key="2">
    <source>
        <dbReference type="Proteomes" id="UP000239735"/>
    </source>
</evidence>